<reference evidence="1 2" key="1">
    <citation type="submission" date="2023-07" db="EMBL/GenBank/DDBJ databases">
        <title>Genomic Encyclopedia of Type Strains, Phase IV (KMG-IV): sequencing the most valuable type-strain genomes for metagenomic binning, comparative biology and taxonomic classification.</title>
        <authorList>
            <person name="Goeker M."/>
        </authorList>
    </citation>
    <scope>NUCLEOTIDE SEQUENCE [LARGE SCALE GENOMIC DNA]</scope>
    <source>
        <strain evidence="1 2">DSM 22170</strain>
    </source>
</reference>
<organism evidence="1 2">
    <name type="scientific">Paenibacillus hunanensis</name>
    <dbReference type="NCBI Taxonomy" id="539262"/>
    <lineage>
        <taxon>Bacteria</taxon>
        <taxon>Bacillati</taxon>
        <taxon>Bacillota</taxon>
        <taxon>Bacilli</taxon>
        <taxon>Bacillales</taxon>
        <taxon>Paenibacillaceae</taxon>
        <taxon>Paenibacillus</taxon>
    </lineage>
</organism>
<evidence type="ECO:0008006" key="3">
    <source>
        <dbReference type="Google" id="ProtNLM"/>
    </source>
</evidence>
<evidence type="ECO:0000313" key="2">
    <source>
        <dbReference type="Proteomes" id="UP001185028"/>
    </source>
</evidence>
<dbReference type="EMBL" id="JAVDQH010000003">
    <property type="protein sequence ID" value="MDR6243269.1"/>
    <property type="molecule type" value="Genomic_DNA"/>
</dbReference>
<sequence>MKKYKDGDLFTIPMKDGRWAIGQVICALQDRFDRVFSFGVLSIGEEPKLPEEDREYITFKDNGRHGHILFASATNMRRTWKVVGHLPLTEQKLAMQWFHVAGDLYHNDEWIRKLAIEEYPNYPVMSVAGNERVQIVLAGYEATS</sequence>
<name>A0ABU1IVH6_9BACL</name>
<evidence type="ECO:0000313" key="1">
    <source>
        <dbReference type="EMBL" id="MDR6243269.1"/>
    </source>
</evidence>
<comment type="caution">
    <text evidence="1">The sequence shown here is derived from an EMBL/GenBank/DDBJ whole genome shotgun (WGS) entry which is preliminary data.</text>
</comment>
<dbReference type="RefSeq" id="WP_188775241.1">
    <property type="nucleotide sequence ID" value="NZ_BMMB01000004.1"/>
</dbReference>
<gene>
    <name evidence="1" type="ORF">JOC58_001154</name>
</gene>
<protein>
    <recommendedName>
        <fullName evidence="3">Immunity protein 26 of polymorphic toxin system</fullName>
    </recommendedName>
</protein>
<proteinExistence type="predicted"/>
<dbReference type="Proteomes" id="UP001185028">
    <property type="component" value="Unassembled WGS sequence"/>
</dbReference>
<keyword evidence="2" id="KW-1185">Reference proteome</keyword>
<accession>A0ABU1IVH6</accession>